<dbReference type="RefSeq" id="WP_279573696.1">
    <property type="nucleotide sequence ID" value="NZ_LWID01000001.1"/>
</dbReference>
<evidence type="ECO:0000256" key="3">
    <source>
        <dbReference type="ARBA" id="ARBA00023150"/>
    </source>
</evidence>
<dbReference type="GO" id="GO:0006777">
    <property type="term" value="P:Mo-molybdopterin cofactor biosynthetic process"/>
    <property type="evidence" value="ECO:0007669"/>
    <property type="project" value="UniProtKB-KW"/>
</dbReference>
<keyword evidence="3" id="KW-0501">Molybdenum cofactor biosynthesis</keyword>
<dbReference type="InterPro" id="IPR012675">
    <property type="entry name" value="Beta-grasp_dom_sf"/>
</dbReference>
<evidence type="ECO:0000313" key="7">
    <source>
        <dbReference type="Proteomes" id="UP001155500"/>
    </source>
</evidence>
<evidence type="ECO:0000256" key="5">
    <source>
        <dbReference type="ARBA" id="ARBA00024247"/>
    </source>
</evidence>
<name>A0A9X4PEY7_9PAST</name>
<evidence type="ECO:0000256" key="4">
    <source>
        <dbReference type="ARBA" id="ARBA00024200"/>
    </source>
</evidence>
<keyword evidence="7" id="KW-1185">Reference proteome</keyword>
<evidence type="ECO:0000256" key="1">
    <source>
        <dbReference type="ARBA" id="ARBA00005046"/>
    </source>
</evidence>
<evidence type="ECO:0000256" key="2">
    <source>
        <dbReference type="ARBA" id="ARBA00022741"/>
    </source>
</evidence>
<dbReference type="InterPro" id="IPR044672">
    <property type="entry name" value="MOCS2A"/>
</dbReference>
<dbReference type="PANTHER" id="PTHR33359:SF1">
    <property type="entry name" value="MOLYBDOPTERIN SYNTHASE SULFUR CARRIER SUBUNIT"/>
    <property type="match status" value="1"/>
</dbReference>
<dbReference type="Proteomes" id="UP001155500">
    <property type="component" value="Unassembled WGS sequence"/>
</dbReference>
<organism evidence="6 7">
    <name type="scientific">Volucribacter amazonae</name>
    <dbReference type="NCBI Taxonomy" id="256731"/>
    <lineage>
        <taxon>Bacteria</taxon>
        <taxon>Pseudomonadati</taxon>
        <taxon>Pseudomonadota</taxon>
        <taxon>Gammaproteobacteria</taxon>
        <taxon>Pasteurellales</taxon>
        <taxon>Pasteurellaceae</taxon>
        <taxon>Volucribacter</taxon>
    </lineage>
</organism>
<dbReference type="FunFam" id="3.10.20.30:FF:000010">
    <property type="entry name" value="Molybdopterin synthase sulfur carrier subunit"/>
    <property type="match status" value="1"/>
</dbReference>
<protein>
    <recommendedName>
        <fullName evidence="5">Molybdopterin synthase sulfur carrier subunit</fullName>
    </recommendedName>
</protein>
<comment type="pathway">
    <text evidence="1">Cofactor biosynthesis; molybdopterin biosynthesis.</text>
</comment>
<dbReference type="EMBL" id="LWID01000001">
    <property type="protein sequence ID" value="MDG6896356.1"/>
    <property type="molecule type" value="Genomic_DNA"/>
</dbReference>
<dbReference type="CDD" id="cd00754">
    <property type="entry name" value="Ubl_MoaD"/>
    <property type="match status" value="1"/>
</dbReference>
<dbReference type="Pfam" id="PF02597">
    <property type="entry name" value="ThiS"/>
    <property type="match status" value="1"/>
</dbReference>
<dbReference type="SUPFAM" id="SSF54285">
    <property type="entry name" value="MoaD/ThiS"/>
    <property type="match status" value="1"/>
</dbReference>
<dbReference type="NCBIfam" id="TIGR01682">
    <property type="entry name" value="moaD"/>
    <property type="match status" value="1"/>
</dbReference>
<reference evidence="6" key="1">
    <citation type="submission" date="2016-03" db="EMBL/GenBank/DDBJ databases">
        <title>Co-evolution between Pasteurellaceae and their hosts.</title>
        <authorList>
            <person name="Hansen M.J."/>
            <person name="Bojesen A.M."/>
            <person name="Planet P."/>
        </authorList>
    </citation>
    <scope>NUCLEOTIDE SEQUENCE</scope>
    <source>
        <strain evidence="6">146/S8/89</strain>
    </source>
</reference>
<accession>A0A9X4PEY7</accession>
<comment type="caution">
    <text evidence="6">The sequence shown here is derived from an EMBL/GenBank/DDBJ whole genome shotgun (WGS) entry which is preliminary data.</text>
</comment>
<proteinExistence type="inferred from homology"/>
<dbReference type="InterPro" id="IPR016155">
    <property type="entry name" value="Mopterin_synth/thiamin_S_b"/>
</dbReference>
<sequence length="81" mass="9088">MIKILFFGQIRELVNTDELMLEAKFEHIQQLLDYLVQKGDKWQLALQQGKVLVAVNQTLSSLDSPIQAGDEIAFFPPVTGG</sequence>
<evidence type="ECO:0000313" key="6">
    <source>
        <dbReference type="EMBL" id="MDG6896356.1"/>
    </source>
</evidence>
<dbReference type="InterPro" id="IPR003749">
    <property type="entry name" value="ThiS/MoaD-like"/>
</dbReference>
<gene>
    <name evidence="6" type="ORF">A6A20_12185</name>
</gene>
<dbReference type="PANTHER" id="PTHR33359">
    <property type="entry name" value="MOLYBDOPTERIN SYNTHASE SULFUR CARRIER SUBUNIT"/>
    <property type="match status" value="1"/>
</dbReference>
<dbReference type="AlphaFoldDB" id="A0A9X4PEY7"/>
<keyword evidence="2" id="KW-0547">Nucleotide-binding</keyword>
<comment type="similarity">
    <text evidence="4">Belongs to the MoaD family.</text>
</comment>
<dbReference type="GO" id="GO:1990133">
    <property type="term" value="C:molybdopterin adenylyltransferase complex"/>
    <property type="evidence" value="ECO:0007669"/>
    <property type="project" value="TreeGrafter"/>
</dbReference>
<dbReference type="GO" id="GO:0000166">
    <property type="term" value="F:nucleotide binding"/>
    <property type="evidence" value="ECO:0007669"/>
    <property type="project" value="UniProtKB-KW"/>
</dbReference>
<dbReference type="Gene3D" id="3.10.20.30">
    <property type="match status" value="1"/>
</dbReference>
<dbReference type="NCBIfam" id="NF008347">
    <property type="entry name" value="PRK11130.1"/>
    <property type="match status" value="1"/>
</dbReference>